<evidence type="ECO:0000313" key="1">
    <source>
        <dbReference type="EMBL" id="MBD2533043.1"/>
    </source>
</evidence>
<organism evidence="1 2">
    <name type="scientific">Nostoc flagelliforme FACHB-838</name>
    <dbReference type="NCBI Taxonomy" id="2692904"/>
    <lineage>
        <taxon>Bacteria</taxon>
        <taxon>Bacillati</taxon>
        <taxon>Cyanobacteriota</taxon>
        <taxon>Cyanophyceae</taxon>
        <taxon>Nostocales</taxon>
        <taxon>Nostocaceae</taxon>
        <taxon>Nostoc</taxon>
    </lineage>
</organism>
<dbReference type="RefSeq" id="WP_190943635.1">
    <property type="nucleotide sequence ID" value="NZ_JACJSI010000079.1"/>
</dbReference>
<reference evidence="1 2" key="1">
    <citation type="journal article" date="2020" name="ISME J.">
        <title>Comparative genomics reveals insights into cyanobacterial evolution and habitat adaptation.</title>
        <authorList>
            <person name="Chen M.Y."/>
            <person name="Teng W.K."/>
            <person name="Zhao L."/>
            <person name="Hu C.X."/>
            <person name="Zhou Y.K."/>
            <person name="Han B.P."/>
            <person name="Song L.R."/>
            <person name="Shu W.S."/>
        </authorList>
    </citation>
    <scope>NUCLEOTIDE SEQUENCE [LARGE SCALE GENOMIC DNA]</scope>
    <source>
        <strain evidence="1 2">FACHB-838</strain>
    </source>
</reference>
<keyword evidence="2" id="KW-1185">Reference proteome</keyword>
<dbReference type="EMBL" id="JACJSI010000079">
    <property type="protein sequence ID" value="MBD2533043.1"/>
    <property type="molecule type" value="Genomic_DNA"/>
</dbReference>
<gene>
    <name evidence="1" type="ORF">H6G97_27110</name>
</gene>
<sequence>MMESQRLIEALGWEEEKGKQFLIDNYGKKGRQLLTNEEFANFVNKLQSMQANYDDEVGYWEDVPS</sequence>
<dbReference type="Proteomes" id="UP000623440">
    <property type="component" value="Unassembled WGS sequence"/>
</dbReference>
<comment type="caution">
    <text evidence="1">The sequence shown here is derived from an EMBL/GenBank/DDBJ whole genome shotgun (WGS) entry which is preliminary data.</text>
</comment>
<proteinExistence type="predicted"/>
<name>A0ABR8DV64_9NOSO</name>
<accession>A0ABR8DV64</accession>
<protein>
    <submittedName>
        <fullName evidence="1">Uncharacterized protein</fullName>
    </submittedName>
</protein>
<evidence type="ECO:0000313" key="2">
    <source>
        <dbReference type="Proteomes" id="UP000623440"/>
    </source>
</evidence>